<protein>
    <submittedName>
        <fullName evidence="2">Uncharacterized protein</fullName>
    </submittedName>
</protein>
<sequence>MPIQPLNSSTSHVHAKKSSSAINNKVNRLSWAEQCVRDVNKRSDPQLLQAYCRYCLQEKKMQYPLWSGGDVDERELCCVCGGCYPTDLFIGAFLTVKKMITLFQKNNVHYLR</sequence>
<evidence type="ECO:0000313" key="2">
    <source>
        <dbReference type="EMBL" id="CAD2212746.1"/>
    </source>
</evidence>
<dbReference type="AlphaFoldDB" id="A0A7G2BYU6"/>
<name>A0A7G2BYU6_9TRYP</name>
<proteinExistence type="predicted"/>
<feature type="region of interest" description="Disordered" evidence="1">
    <location>
        <begin position="1"/>
        <end position="21"/>
    </location>
</feature>
<dbReference type="OrthoDB" id="260172at2759"/>
<reference evidence="2 3" key="1">
    <citation type="submission" date="2020-08" db="EMBL/GenBank/DDBJ databases">
        <authorList>
            <person name="Newling K."/>
            <person name="Davey J."/>
            <person name="Forrester S."/>
        </authorList>
    </citation>
    <scope>NUCLEOTIDE SEQUENCE [LARGE SCALE GENOMIC DNA]</scope>
    <source>
        <strain evidence="3">Crithidia deanei Carvalho (ATCC PRA-265)</strain>
    </source>
</reference>
<evidence type="ECO:0000256" key="1">
    <source>
        <dbReference type="SAM" id="MobiDB-lite"/>
    </source>
</evidence>
<dbReference type="Proteomes" id="UP000515908">
    <property type="component" value="Chromosome 01"/>
</dbReference>
<evidence type="ECO:0000313" key="3">
    <source>
        <dbReference type="Proteomes" id="UP000515908"/>
    </source>
</evidence>
<gene>
    <name evidence="2" type="ORF">ADEAN_000015800</name>
</gene>
<organism evidence="2 3">
    <name type="scientific">Angomonas deanei</name>
    <dbReference type="NCBI Taxonomy" id="59799"/>
    <lineage>
        <taxon>Eukaryota</taxon>
        <taxon>Discoba</taxon>
        <taxon>Euglenozoa</taxon>
        <taxon>Kinetoplastea</taxon>
        <taxon>Metakinetoplastina</taxon>
        <taxon>Trypanosomatida</taxon>
        <taxon>Trypanosomatidae</taxon>
        <taxon>Strigomonadinae</taxon>
        <taxon>Angomonas</taxon>
    </lineage>
</organism>
<dbReference type="VEuPathDB" id="TriTrypDB:ADEAN_000015800"/>
<accession>A0A7G2BYU6</accession>
<keyword evidence="3" id="KW-1185">Reference proteome</keyword>
<dbReference type="EMBL" id="LR877145">
    <property type="protein sequence ID" value="CAD2212746.1"/>
    <property type="molecule type" value="Genomic_DNA"/>
</dbReference>